<dbReference type="EMBL" id="GBRH01188086">
    <property type="protein sequence ID" value="JAE09810.1"/>
    <property type="molecule type" value="Transcribed_RNA"/>
</dbReference>
<sequence>MESPISRERLMDPLEPCLLLLLLTNEPDLAAKGG</sequence>
<name>A0A0A9F9U2_ARUDO</name>
<reference evidence="1" key="1">
    <citation type="submission" date="2014-09" db="EMBL/GenBank/DDBJ databases">
        <authorList>
            <person name="Magalhaes I.L.F."/>
            <person name="Oliveira U."/>
            <person name="Santos F.R."/>
            <person name="Vidigal T.H.D.A."/>
            <person name="Brescovit A.D."/>
            <person name="Santos A.J."/>
        </authorList>
    </citation>
    <scope>NUCLEOTIDE SEQUENCE</scope>
    <source>
        <tissue evidence="1">Shoot tissue taken approximately 20 cm above the soil surface</tissue>
    </source>
</reference>
<evidence type="ECO:0000313" key="1">
    <source>
        <dbReference type="EMBL" id="JAE09810.1"/>
    </source>
</evidence>
<protein>
    <submittedName>
        <fullName evidence="1">Uncharacterized protein</fullName>
    </submittedName>
</protein>
<dbReference type="AlphaFoldDB" id="A0A0A9F9U2"/>
<accession>A0A0A9F9U2</accession>
<proteinExistence type="predicted"/>
<organism evidence="1">
    <name type="scientific">Arundo donax</name>
    <name type="common">Giant reed</name>
    <name type="synonym">Donax arundinaceus</name>
    <dbReference type="NCBI Taxonomy" id="35708"/>
    <lineage>
        <taxon>Eukaryota</taxon>
        <taxon>Viridiplantae</taxon>
        <taxon>Streptophyta</taxon>
        <taxon>Embryophyta</taxon>
        <taxon>Tracheophyta</taxon>
        <taxon>Spermatophyta</taxon>
        <taxon>Magnoliopsida</taxon>
        <taxon>Liliopsida</taxon>
        <taxon>Poales</taxon>
        <taxon>Poaceae</taxon>
        <taxon>PACMAD clade</taxon>
        <taxon>Arundinoideae</taxon>
        <taxon>Arundineae</taxon>
        <taxon>Arundo</taxon>
    </lineage>
</organism>
<reference evidence="1" key="2">
    <citation type="journal article" date="2015" name="Data Brief">
        <title>Shoot transcriptome of the giant reed, Arundo donax.</title>
        <authorList>
            <person name="Barrero R.A."/>
            <person name="Guerrero F.D."/>
            <person name="Moolhuijzen P."/>
            <person name="Goolsby J.A."/>
            <person name="Tidwell J."/>
            <person name="Bellgard S.E."/>
            <person name="Bellgard M.I."/>
        </authorList>
    </citation>
    <scope>NUCLEOTIDE SEQUENCE</scope>
    <source>
        <tissue evidence="1">Shoot tissue taken approximately 20 cm above the soil surface</tissue>
    </source>
</reference>